<feature type="transmembrane region" description="Helical" evidence="7">
    <location>
        <begin position="190"/>
        <end position="212"/>
    </location>
</feature>
<feature type="transmembrane region" description="Helical" evidence="7">
    <location>
        <begin position="321"/>
        <end position="342"/>
    </location>
</feature>
<comment type="subcellular location">
    <subcellularLocation>
        <location evidence="1">Membrane</location>
        <topology evidence="1">Multi-pass membrane protein</topology>
    </subcellularLocation>
</comment>
<dbReference type="PANTHER" id="PTHR11654">
    <property type="entry name" value="OLIGOPEPTIDE TRANSPORTER-RELATED"/>
    <property type="match status" value="1"/>
</dbReference>
<evidence type="ECO:0000313" key="8">
    <source>
        <dbReference type="EMBL" id="CAD5231342.1"/>
    </source>
</evidence>
<keyword evidence="5 7" id="KW-1133">Transmembrane helix</keyword>
<dbReference type="EMBL" id="CAJFDI010000005">
    <property type="protein sequence ID" value="CAD5231342.1"/>
    <property type="molecule type" value="Genomic_DNA"/>
</dbReference>
<dbReference type="SMR" id="A0A7I8X506"/>
<dbReference type="Proteomes" id="UP000582659">
    <property type="component" value="Unassembled WGS sequence"/>
</dbReference>
<comment type="similarity">
    <text evidence="2">Belongs to the major facilitator superfamily. Proton-dependent oligopeptide transporter (POT/PTR) (TC 2.A.17) family.</text>
</comment>
<dbReference type="SUPFAM" id="SSF103473">
    <property type="entry name" value="MFS general substrate transporter"/>
    <property type="match status" value="1"/>
</dbReference>
<name>A0A7I8X506_BURXY</name>
<dbReference type="AlphaFoldDB" id="A0A7I8X506"/>
<protein>
    <submittedName>
        <fullName evidence="8">(pine wood nematode) hypothetical protein</fullName>
    </submittedName>
</protein>
<reference evidence="8" key="1">
    <citation type="submission" date="2020-09" db="EMBL/GenBank/DDBJ databases">
        <authorList>
            <person name="Kikuchi T."/>
        </authorList>
    </citation>
    <scope>NUCLEOTIDE SEQUENCE</scope>
    <source>
        <strain evidence="8">Ka4C1</strain>
    </source>
</reference>
<dbReference type="InterPro" id="IPR000109">
    <property type="entry name" value="POT_fam"/>
</dbReference>
<feature type="transmembrane region" description="Helical" evidence="7">
    <location>
        <begin position="158"/>
        <end position="178"/>
    </location>
</feature>
<dbReference type="GO" id="GO:0015833">
    <property type="term" value="P:peptide transport"/>
    <property type="evidence" value="ECO:0007669"/>
    <property type="project" value="UniProtKB-KW"/>
</dbReference>
<feature type="transmembrane region" description="Helical" evidence="7">
    <location>
        <begin position="84"/>
        <end position="105"/>
    </location>
</feature>
<feature type="transmembrane region" description="Helical" evidence="7">
    <location>
        <begin position="606"/>
        <end position="626"/>
    </location>
</feature>
<evidence type="ECO:0000313" key="9">
    <source>
        <dbReference type="Proteomes" id="UP000659654"/>
    </source>
</evidence>
<feature type="transmembrane region" description="Helical" evidence="7">
    <location>
        <begin position="638"/>
        <end position="657"/>
    </location>
</feature>
<comment type="caution">
    <text evidence="8">The sequence shown here is derived from an EMBL/GenBank/DDBJ whole genome shotgun (WGS) entry which is preliminary data.</text>
</comment>
<dbReference type="Gene3D" id="1.20.1250.20">
    <property type="entry name" value="MFS general substrate transporter like domains"/>
    <property type="match status" value="2"/>
</dbReference>
<sequence length="679" mass="75427">MTEKGLIATVRGYPRAVFYSLGNEFCERFSYFGMRAILVIYLLYEHNMSASKAFLVYHIFIALSYLSSLFGSVAADNYFGRFRVIIWGSVIYVLGHVCLSFGAVPNLEHSVRSLFDFGGLFIIAFATGSIKPCVSAFAADQFEGRADADKERERFFSFWYFAINAGSLLGMILTPILRGRVSCLGSDYCYPLAFGVPGVFMLFAFLIFLSGVRHYRRVPADKGNVIGQVVKCIGFAAKEKVKHVASGKNTKREHWLDYADGHFSHSLIAGVKSLLGVIVMYIPVVLYSALNDQMGSTWQEQSIKLNGRVGPFTILPDQLKILNPLLILFMVPIFEAYIYPCVRKFTPVTSLRKMATGGILTAAAFVLAGFLELSLQPSLEPSPVAGHAFVQRFGNASMDLRTLNGFPLQIGKNEWQSGEYIVQTNDGTNMNITVKPEETIVLGVYDVDGEIKSFSFPYSVKKPENLRTRLFLLVPPGSGLIGKSLFIYNENGNLDQEVKIAPGKKVDLQPGSVSSPRYRFKYGDGCTKESLNCPYERDFRADMGAVVVLDLSDITSNGEQTIVRPNTVNILWQIPQYVIISAGEILFGISGLEFSYSEAAPNMKSVLQAMWLMTTFFGNLIDAAISGTKIVADPAAEFFLYASMMFAVMIIFIIMAMRYKSVDKKEFDELPAEKPEIDD</sequence>
<evidence type="ECO:0000256" key="1">
    <source>
        <dbReference type="ARBA" id="ARBA00004141"/>
    </source>
</evidence>
<dbReference type="CDD" id="cd17347">
    <property type="entry name" value="MFS_SLC15A1_2_like"/>
    <property type="match status" value="1"/>
</dbReference>
<feature type="transmembrane region" description="Helical" evidence="7">
    <location>
        <begin position="273"/>
        <end position="290"/>
    </location>
</feature>
<dbReference type="OrthoDB" id="205993at2759"/>
<dbReference type="Pfam" id="PF00854">
    <property type="entry name" value="PTR2"/>
    <property type="match status" value="2"/>
</dbReference>
<evidence type="ECO:0000256" key="6">
    <source>
        <dbReference type="ARBA" id="ARBA00023136"/>
    </source>
</evidence>
<organism evidence="8 9">
    <name type="scientific">Bursaphelenchus xylophilus</name>
    <name type="common">Pinewood nematode worm</name>
    <name type="synonym">Aphelenchoides xylophilus</name>
    <dbReference type="NCBI Taxonomy" id="6326"/>
    <lineage>
        <taxon>Eukaryota</taxon>
        <taxon>Metazoa</taxon>
        <taxon>Ecdysozoa</taxon>
        <taxon>Nematoda</taxon>
        <taxon>Chromadorea</taxon>
        <taxon>Rhabditida</taxon>
        <taxon>Tylenchina</taxon>
        <taxon>Tylenchomorpha</taxon>
        <taxon>Aphelenchoidea</taxon>
        <taxon>Aphelenchoididae</taxon>
        <taxon>Bursaphelenchus</taxon>
    </lineage>
</organism>
<keyword evidence="4" id="KW-0653">Protein transport</keyword>
<evidence type="ECO:0000256" key="3">
    <source>
        <dbReference type="ARBA" id="ARBA00022692"/>
    </source>
</evidence>
<proteinExistence type="inferred from homology"/>
<feature type="transmembrane region" description="Helical" evidence="7">
    <location>
        <begin position="56"/>
        <end position="75"/>
    </location>
</feature>
<feature type="transmembrane region" description="Helical" evidence="7">
    <location>
        <begin position="117"/>
        <end position="138"/>
    </location>
</feature>
<keyword evidence="3 7" id="KW-0812">Transmembrane</keyword>
<gene>
    <name evidence="8" type="ORF">BXYJ_LOCUS11438</name>
</gene>
<dbReference type="GO" id="GO:0022857">
    <property type="term" value="F:transmembrane transporter activity"/>
    <property type="evidence" value="ECO:0007669"/>
    <property type="project" value="InterPro"/>
</dbReference>
<evidence type="ECO:0000256" key="2">
    <source>
        <dbReference type="ARBA" id="ARBA00005982"/>
    </source>
</evidence>
<dbReference type="InterPro" id="IPR036259">
    <property type="entry name" value="MFS_trans_sf"/>
</dbReference>
<dbReference type="FunFam" id="1.20.1250.20:FF:000612">
    <property type="entry name" value="Peptide transporter 3"/>
    <property type="match status" value="1"/>
</dbReference>
<dbReference type="GO" id="GO:0016020">
    <property type="term" value="C:membrane"/>
    <property type="evidence" value="ECO:0007669"/>
    <property type="project" value="UniProtKB-SubCell"/>
</dbReference>
<dbReference type="Proteomes" id="UP000659654">
    <property type="component" value="Unassembled WGS sequence"/>
</dbReference>
<feature type="transmembrane region" description="Helical" evidence="7">
    <location>
        <begin position="574"/>
        <end position="594"/>
    </location>
</feature>
<evidence type="ECO:0000256" key="5">
    <source>
        <dbReference type="ARBA" id="ARBA00022989"/>
    </source>
</evidence>
<feature type="transmembrane region" description="Helical" evidence="7">
    <location>
        <begin position="25"/>
        <end position="44"/>
    </location>
</feature>
<accession>A0A7I8X506</accession>
<evidence type="ECO:0000256" key="7">
    <source>
        <dbReference type="SAM" id="Phobius"/>
    </source>
</evidence>
<keyword evidence="4" id="KW-0571">Peptide transport</keyword>
<evidence type="ECO:0000256" key="4">
    <source>
        <dbReference type="ARBA" id="ARBA00022856"/>
    </source>
</evidence>
<keyword evidence="6 7" id="KW-0472">Membrane</keyword>
<dbReference type="EMBL" id="CAJFCV020000005">
    <property type="protein sequence ID" value="CAG9122472.1"/>
    <property type="molecule type" value="Genomic_DNA"/>
</dbReference>
<keyword evidence="4" id="KW-0813">Transport</keyword>
<keyword evidence="9" id="KW-1185">Reference proteome</keyword>